<evidence type="ECO:0008006" key="3">
    <source>
        <dbReference type="Google" id="ProtNLM"/>
    </source>
</evidence>
<proteinExistence type="predicted"/>
<dbReference type="AlphaFoldDB" id="X1VBG5"/>
<reference evidence="2" key="1">
    <citation type="journal article" date="2014" name="Front. Microbiol.">
        <title>High frequency of phylogenetically diverse reductive dehalogenase-homologous genes in deep subseafloor sedimentary metagenomes.</title>
        <authorList>
            <person name="Kawai M."/>
            <person name="Futagami T."/>
            <person name="Toyoda A."/>
            <person name="Takaki Y."/>
            <person name="Nishi S."/>
            <person name="Hori S."/>
            <person name="Arai W."/>
            <person name="Tsubouchi T."/>
            <person name="Morono Y."/>
            <person name="Uchiyama I."/>
            <person name="Ito T."/>
            <person name="Fujiyama A."/>
            <person name="Inagaki F."/>
            <person name="Takami H."/>
        </authorList>
    </citation>
    <scope>NUCLEOTIDE SEQUENCE</scope>
    <source>
        <strain evidence="2">Expedition CK06-06</strain>
    </source>
</reference>
<name>X1VBG5_9ZZZZ</name>
<evidence type="ECO:0000313" key="2">
    <source>
        <dbReference type="EMBL" id="GAJ14367.1"/>
    </source>
</evidence>
<evidence type="ECO:0000256" key="1">
    <source>
        <dbReference type="SAM" id="MobiDB-lite"/>
    </source>
</evidence>
<dbReference type="EMBL" id="BARW01031235">
    <property type="protein sequence ID" value="GAJ14367.1"/>
    <property type="molecule type" value="Genomic_DNA"/>
</dbReference>
<feature type="non-terminal residue" evidence="2">
    <location>
        <position position="1"/>
    </location>
</feature>
<gene>
    <name evidence="2" type="ORF">S12H4_49733</name>
</gene>
<protein>
    <recommendedName>
        <fullName evidence="3">Thioredoxin-like fold domain-containing protein</fullName>
    </recommendedName>
</protein>
<organism evidence="2">
    <name type="scientific">marine sediment metagenome</name>
    <dbReference type="NCBI Taxonomy" id="412755"/>
    <lineage>
        <taxon>unclassified sequences</taxon>
        <taxon>metagenomes</taxon>
        <taxon>ecological metagenomes</taxon>
    </lineage>
</organism>
<feature type="region of interest" description="Disordered" evidence="1">
    <location>
        <begin position="55"/>
        <end position="77"/>
    </location>
</feature>
<sequence>GQEEVSNLYNIEILPTTIFLAKNLVVKRVYPGLISKQQNLMFQYLSYFLGAEEKGASKKDAKDDDCDDGTCEPPPGY</sequence>
<accession>X1VBG5</accession>
<comment type="caution">
    <text evidence="2">The sequence shown here is derived from an EMBL/GenBank/DDBJ whole genome shotgun (WGS) entry which is preliminary data.</text>
</comment>